<sequence>MIQRNCVPLDLQEHKSSKCNTYVKGTVLTMCTSSDQKASTQLPLSKTRQFFFDKKNPVIKARHDTSSRRRSCLMHRRGGRRQRTTATLSSSANLEEDGLPTSF</sequence>
<accession>A0AAV6V5W5</accession>
<organism evidence="2 3">
    <name type="scientific">Oedothorax gibbosus</name>
    <dbReference type="NCBI Taxonomy" id="931172"/>
    <lineage>
        <taxon>Eukaryota</taxon>
        <taxon>Metazoa</taxon>
        <taxon>Ecdysozoa</taxon>
        <taxon>Arthropoda</taxon>
        <taxon>Chelicerata</taxon>
        <taxon>Arachnida</taxon>
        <taxon>Araneae</taxon>
        <taxon>Araneomorphae</taxon>
        <taxon>Entelegynae</taxon>
        <taxon>Araneoidea</taxon>
        <taxon>Linyphiidae</taxon>
        <taxon>Erigoninae</taxon>
        <taxon>Oedothorax</taxon>
    </lineage>
</organism>
<feature type="region of interest" description="Disordered" evidence="1">
    <location>
        <begin position="62"/>
        <end position="103"/>
    </location>
</feature>
<evidence type="ECO:0000256" key="1">
    <source>
        <dbReference type="SAM" id="MobiDB-lite"/>
    </source>
</evidence>
<protein>
    <submittedName>
        <fullName evidence="2">Uncharacterized protein</fullName>
    </submittedName>
</protein>
<evidence type="ECO:0000313" key="3">
    <source>
        <dbReference type="Proteomes" id="UP000827092"/>
    </source>
</evidence>
<proteinExistence type="predicted"/>
<reference evidence="2 3" key="1">
    <citation type="journal article" date="2022" name="Nat. Ecol. Evol.">
        <title>A masculinizing supergene underlies an exaggerated male reproductive morph in a spider.</title>
        <authorList>
            <person name="Hendrickx F."/>
            <person name="De Corte Z."/>
            <person name="Sonet G."/>
            <person name="Van Belleghem S.M."/>
            <person name="Kostlbacher S."/>
            <person name="Vangestel C."/>
        </authorList>
    </citation>
    <scope>NUCLEOTIDE SEQUENCE [LARGE SCALE GENOMIC DNA]</scope>
    <source>
        <strain evidence="2">W744_W776</strain>
    </source>
</reference>
<keyword evidence="3" id="KW-1185">Reference proteome</keyword>
<dbReference type="AlphaFoldDB" id="A0AAV6V5W5"/>
<dbReference type="Proteomes" id="UP000827092">
    <property type="component" value="Unassembled WGS sequence"/>
</dbReference>
<feature type="compositionally biased region" description="Basic residues" evidence="1">
    <location>
        <begin position="68"/>
        <end position="83"/>
    </location>
</feature>
<dbReference type="EMBL" id="JAFNEN010000145">
    <property type="protein sequence ID" value="KAG8192089.1"/>
    <property type="molecule type" value="Genomic_DNA"/>
</dbReference>
<comment type="caution">
    <text evidence="2">The sequence shown here is derived from an EMBL/GenBank/DDBJ whole genome shotgun (WGS) entry which is preliminary data.</text>
</comment>
<evidence type="ECO:0000313" key="2">
    <source>
        <dbReference type="EMBL" id="KAG8192089.1"/>
    </source>
</evidence>
<feature type="compositionally biased region" description="Acidic residues" evidence="1">
    <location>
        <begin position="94"/>
        <end position="103"/>
    </location>
</feature>
<gene>
    <name evidence="2" type="ORF">JTE90_005387</name>
</gene>
<name>A0AAV6V5W5_9ARAC</name>